<dbReference type="PANTHER" id="PTHR15172:SF1">
    <property type="entry name" value="GALACTOCEREBROSIDASE"/>
    <property type="match status" value="1"/>
</dbReference>
<accession>A0A0R1YSM4</accession>
<feature type="domain" description="Glycosyl hydrolase family 59 catalytic" evidence="1">
    <location>
        <begin position="23"/>
        <end position="361"/>
    </location>
</feature>
<protein>
    <submittedName>
        <fullName evidence="2">Glycosyl hydrolase family protein</fullName>
    </submittedName>
</protein>
<comment type="caution">
    <text evidence="2">The sequence shown here is derived from an EMBL/GenBank/DDBJ whole genome shotgun (WGS) entry which is preliminary data.</text>
</comment>
<dbReference type="PANTHER" id="PTHR15172">
    <property type="entry name" value="GALACTOCEREBROSIDASE"/>
    <property type="match status" value="1"/>
</dbReference>
<name>A0A0R1YSM4_9LACO</name>
<dbReference type="GO" id="GO:0005764">
    <property type="term" value="C:lysosome"/>
    <property type="evidence" value="ECO:0007669"/>
    <property type="project" value="TreeGrafter"/>
</dbReference>
<reference evidence="2 3" key="1">
    <citation type="journal article" date="2015" name="Genome Announc.">
        <title>Expanding the biotechnology potential of lactobacilli through comparative genomics of 213 strains and associated genera.</title>
        <authorList>
            <person name="Sun Z."/>
            <person name="Harris H.M."/>
            <person name="McCann A."/>
            <person name="Guo C."/>
            <person name="Argimon S."/>
            <person name="Zhang W."/>
            <person name="Yang X."/>
            <person name="Jeffery I.B."/>
            <person name="Cooney J.C."/>
            <person name="Kagawa T.F."/>
            <person name="Liu W."/>
            <person name="Song Y."/>
            <person name="Salvetti E."/>
            <person name="Wrobel A."/>
            <person name="Rasinkangas P."/>
            <person name="Parkhill J."/>
            <person name="Rea M.C."/>
            <person name="O'Sullivan O."/>
            <person name="Ritari J."/>
            <person name="Douillard F.P."/>
            <person name="Paul Ross R."/>
            <person name="Yang R."/>
            <person name="Briner A.E."/>
            <person name="Felis G.E."/>
            <person name="de Vos W.M."/>
            <person name="Barrangou R."/>
            <person name="Klaenhammer T.R."/>
            <person name="Caufield P.W."/>
            <person name="Cui Y."/>
            <person name="Zhang H."/>
            <person name="O'Toole P.W."/>
        </authorList>
    </citation>
    <scope>NUCLEOTIDE SEQUENCE [LARGE SCALE GENOMIC DNA]</scope>
    <source>
        <strain evidence="2 3">DSM 5707</strain>
    </source>
</reference>
<dbReference type="Gene3D" id="2.60.40.1180">
    <property type="entry name" value="Golgi alpha-mannosidase II"/>
    <property type="match status" value="1"/>
</dbReference>
<organism evidence="2 3">
    <name type="scientific">Lentilactobacillus parabuchneri DSM 5707 = NBRC 107865</name>
    <dbReference type="NCBI Taxonomy" id="1423784"/>
    <lineage>
        <taxon>Bacteria</taxon>
        <taxon>Bacillati</taxon>
        <taxon>Bacillota</taxon>
        <taxon>Bacilli</taxon>
        <taxon>Lactobacillales</taxon>
        <taxon>Lactobacillaceae</taxon>
        <taxon>Lentilactobacillus</taxon>
    </lineage>
</organism>
<dbReference type="GO" id="GO:0006683">
    <property type="term" value="P:galactosylceramide catabolic process"/>
    <property type="evidence" value="ECO:0007669"/>
    <property type="project" value="InterPro"/>
</dbReference>
<dbReference type="InterPro" id="IPR001286">
    <property type="entry name" value="Glyco_hydro_59"/>
</dbReference>
<evidence type="ECO:0000313" key="3">
    <source>
        <dbReference type="Proteomes" id="UP000051957"/>
    </source>
</evidence>
<dbReference type="GeneID" id="69802571"/>
<dbReference type="AlphaFoldDB" id="A0A0R1YSM4"/>
<dbReference type="Gene3D" id="2.60.120.560">
    <property type="entry name" value="Exo-inulinase, domain 1"/>
    <property type="match status" value="1"/>
</dbReference>
<keyword evidence="2" id="KW-0378">Hydrolase</keyword>
<dbReference type="InterPro" id="IPR013780">
    <property type="entry name" value="Glyco_hydro_b"/>
</dbReference>
<dbReference type="GO" id="GO:0004336">
    <property type="term" value="F:galactosylceramidase activity"/>
    <property type="evidence" value="ECO:0007669"/>
    <property type="project" value="InterPro"/>
</dbReference>
<dbReference type="PATRIC" id="fig|1423784.4.peg.833"/>
<dbReference type="RefSeq" id="WP_057909699.1">
    <property type="nucleotide sequence ID" value="NZ_AZGK01000016.1"/>
</dbReference>
<gene>
    <name evidence="2" type="ORF">FC51_GL000830</name>
</gene>
<dbReference type="EMBL" id="AZGK01000016">
    <property type="protein sequence ID" value="KRM45479.1"/>
    <property type="molecule type" value="Genomic_DNA"/>
</dbReference>
<dbReference type="Gene3D" id="3.20.20.80">
    <property type="entry name" value="Glycosidases"/>
    <property type="match status" value="1"/>
</dbReference>
<dbReference type="Proteomes" id="UP000051957">
    <property type="component" value="Unassembled WGS sequence"/>
</dbReference>
<dbReference type="GO" id="GO:0016020">
    <property type="term" value="C:membrane"/>
    <property type="evidence" value="ECO:0007669"/>
    <property type="project" value="GOC"/>
</dbReference>
<dbReference type="InterPro" id="IPR049161">
    <property type="entry name" value="GH59_cat"/>
</dbReference>
<dbReference type="Pfam" id="PF02057">
    <property type="entry name" value="Glyco_hydro_59"/>
    <property type="match status" value="1"/>
</dbReference>
<proteinExistence type="predicted"/>
<dbReference type="InterPro" id="IPR017853">
    <property type="entry name" value="GH"/>
</dbReference>
<evidence type="ECO:0000313" key="2">
    <source>
        <dbReference type="EMBL" id="KRM45479.1"/>
    </source>
</evidence>
<sequence>MNQTSFTIDGSQLDLEAGDANTFKGFGYLSCNNSSRLLLDYKAEHRDSYDQILQILFGGRHPLMRMLKVEMGDDANTSSGTEPATMRSKDETANVKRGVGFQLIADAKKLQPSLKTAVLRWGEPGWLRPLWVNVKTDDPDNNVAESAFEPMYQWYKKTIVAAYEEYGYLIDYVDPDRNETKHPMVKWIKWFADRIANDRNDFPSGFPIDQFNKIKLIAADENYERDFGDMMIADSELRKRVSAVGYHYNTDDGENMPFTKLADDYHHEVWYSEGIAPMTMGKYRVRASNGDGIGGVQSGLDVANRLIKSYVNSRRSLYIFQPAVSAYYTGVNYSHKELINANRPWSGYFEVDNVGLQCMKHFSDFAKAGWADEDAWRYLTRACDSSVGGTENLDRNREAPSYMTLVSPDKKNFSVIFDNDSAQPRTYQIQVKNLATSANQKLTVWESIGPKDEQDAYDSRMKQVRESLPLTDGTVEITVNPHSIVTATTLELADDPEVTYKRLESPYADHTLGSKGANGVLYEDDFSYAGYPGNYLASRGNTPRFTADQGGAFEVVDDGGNHVVQQMITEKQRALDWEYSFAPNLTIGDDKWSDYQVAVAMKFDDQTQQNSPTGNYFGIGLREMTDVKGRLESAPYVFKIYIDGSCQLIKDDRIVSLNYVDELDLTISHQISFVAVGNRLTASIDEKQVFDYTDSDNPHFSGRVKLGSGYYQTQISQITVTKPQSGHLISKRLDDLDAAITYKGNWQHVCGLGNTKWNRTLSTATADDSQVPTFDFDFTGTGFSLIGQQAAKAALKIAVDGVVIDWNLVPQIGVDRAENAVILGLAAGKHHATVSVVGGSYTLDAVDWIN</sequence>
<evidence type="ECO:0000259" key="1">
    <source>
        <dbReference type="Pfam" id="PF02057"/>
    </source>
</evidence>
<dbReference type="SUPFAM" id="SSF51445">
    <property type="entry name" value="(Trans)glycosidases"/>
    <property type="match status" value="1"/>
</dbReference>